<dbReference type="Proteomes" id="UP000075920">
    <property type="component" value="Unassembled WGS sequence"/>
</dbReference>
<protein>
    <submittedName>
        <fullName evidence="1">Uncharacterized protein</fullName>
    </submittedName>
</protein>
<dbReference type="AlphaFoldDB" id="A0A182WNX3"/>
<evidence type="ECO:0000313" key="2">
    <source>
        <dbReference type="Proteomes" id="UP000075920"/>
    </source>
</evidence>
<dbReference type="VEuPathDB" id="VectorBase:AMIN014395"/>
<dbReference type="EnsemblMetazoa" id="AMIN014395-RA">
    <property type="protein sequence ID" value="AMIN014395-PA"/>
    <property type="gene ID" value="AMIN014395"/>
</dbReference>
<keyword evidence="2" id="KW-1185">Reference proteome</keyword>
<proteinExistence type="predicted"/>
<accession>A0A182WNX3</accession>
<reference evidence="2" key="1">
    <citation type="submission" date="2013-03" db="EMBL/GenBank/DDBJ databases">
        <title>The Genome Sequence of Anopheles minimus MINIMUS1.</title>
        <authorList>
            <consortium name="The Broad Institute Genomics Platform"/>
            <person name="Neafsey D.E."/>
            <person name="Walton C."/>
            <person name="Walker B."/>
            <person name="Young S.K."/>
            <person name="Zeng Q."/>
            <person name="Gargeya S."/>
            <person name="Fitzgerald M."/>
            <person name="Haas B."/>
            <person name="Abouelleil A."/>
            <person name="Allen A.W."/>
            <person name="Alvarado L."/>
            <person name="Arachchi H.M."/>
            <person name="Berlin A.M."/>
            <person name="Chapman S.B."/>
            <person name="Gainer-Dewar J."/>
            <person name="Goldberg J."/>
            <person name="Griggs A."/>
            <person name="Gujja S."/>
            <person name="Hansen M."/>
            <person name="Howarth C."/>
            <person name="Imamovic A."/>
            <person name="Ireland A."/>
            <person name="Larimer J."/>
            <person name="McCowan C."/>
            <person name="Murphy C."/>
            <person name="Pearson M."/>
            <person name="Poon T.W."/>
            <person name="Priest M."/>
            <person name="Roberts A."/>
            <person name="Saif S."/>
            <person name="Shea T."/>
            <person name="Sisk P."/>
            <person name="Sykes S."/>
            <person name="Wortman J."/>
            <person name="Nusbaum C."/>
            <person name="Birren B."/>
        </authorList>
    </citation>
    <scope>NUCLEOTIDE SEQUENCE [LARGE SCALE GENOMIC DNA]</scope>
    <source>
        <strain evidence="2">MINIMUS1</strain>
    </source>
</reference>
<reference evidence="1" key="2">
    <citation type="submission" date="2020-05" db="UniProtKB">
        <authorList>
            <consortium name="EnsemblMetazoa"/>
        </authorList>
    </citation>
    <scope>IDENTIFICATION</scope>
    <source>
        <strain evidence="1">MINIMUS1</strain>
    </source>
</reference>
<organism evidence="1 2">
    <name type="scientific">Anopheles minimus</name>
    <dbReference type="NCBI Taxonomy" id="112268"/>
    <lineage>
        <taxon>Eukaryota</taxon>
        <taxon>Metazoa</taxon>
        <taxon>Ecdysozoa</taxon>
        <taxon>Arthropoda</taxon>
        <taxon>Hexapoda</taxon>
        <taxon>Insecta</taxon>
        <taxon>Pterygota</taxon>
        <taxon>Neoptera</taxon>
        <taxon>Endopterygota</taxon>
        <taxon>Diptera</taxon>
        <taxon>Nematocera</taxon>
        <taxon>Culicoidea</taxon>
        <taxon>Culicidae</taxon>
        <taxon>Anophelinae</taxon>
        <taxon>Anopheles</taxon>
    </lineage>
</organism>
<name>A0A182WNX3_9DIPT</name>
<dbReference type="EnsemblMetazoa" id="AMIN014395-RB">
    <property type="protein sequence ID" value="AMIN014395-PB"/>
    <property type="gene ID" value="AMIN014395"/>
</dbReference>
<sequence length="21" mass="2635">MWYAVRETDRYRVATSQQFNL</sequence>
<evidence type="ECO:0000313" key="1">
    <source>
        <dbReference type="EnsemblMetazoa" id="AMIN014395-PB"/>
    </source>
</evidence>